<proteinExistence type="predicted"/>
<evidence type="ECO:0000313" key="2">
    <source>
        <dbReference type="EMBL" id="MDP9870314.1"/>
    </source>
</evidence>
<dbReference type="Proteomes" id="UP001230426">
    <property type="component" value="Unassembled WGS sequence"/>
</dbReference>
<evidence type="ECO:0000313" key="3">
    <source>
        <dbReference type="Proteomes" id="UP001230426"/>
    </source>
</evidence>
<feature type="compositionally biased region" description="Polar residues" evidence="1">
    <location>
        <begin position="55"/>
        <end position="64"/>
    </location>
</feature>
<protein>
    <submittedName>
        <fullName evidence="2">Uncharacterized protein</fullName>
    </submittedName>
</protein>
<feature type="region of interest" description="Disordered" evidence="1">
    <location>
        <begin position="1"/>
        <end position="194"/>
    </location>
</feature>
<dbReference type="EMBL" id="JAUSRB010000003">
    <property type="protein sequence ID" value="MDP9870314.1"/>
    <property type="molecule type" value="Genomic_DNA"/>
</dbReference>
<feature type="compositionally biased region" description="Low complexity" evidence="1">
    <location>
        <begin position="76"/>
        <end position="90"/>
    </location>
</feature>
<feature type="compositionally biased region" description="Basic residues" evidence="1">
    <location>
        <begin position="154"/>
        <end position="164"/>
    </location>
</feature>
<name>A0ABT9RLZ4_9ACTN</name>
<reference evidence="2 3" key="1">
    <citation type="submission" date="2023-07" db="EMBL/GenBank/DDBJ databases">
        <title>Sequencing the genomes of 1000 actinobacteria strains.</title>
        <authorList>
            <person name="Klenk H.-P."/>
        </authorList>
    </citation>
    <scope>NUCLEOTIDE SEQUENCE [LARGE SCALE GENOMIC DNA]</scope>
    <source>
        <strain evidence="2 3">DSM 44109</strain>
    </source>
</reference>
<organism evidence="2 3">
    <name type="scientific">Streptosporangium brasiliense</name>
    <dbReference type="NCBI Taxonomy" id="47480"/>
    <lineage>
        <taxon>Bacteria</taxon>
        <taxon>Bacillati</taxon>
        <taxon>Actinomycetota</taxon>
        <taxon>Actinomycetes</taxon>
        <taxon>Streptosporangiales</taxon>
        <taxon>Streptosporangiaceae</taxon>
        <taxon>Streptosporangium</taxon>
    </lineage>
</organism>
<sequence length="303" mass="32240">MTTTDFFDEKPPTPRLTGMTRQRGRRGSSALTSLVAQPAPEQAPETVSPEAPPTQVASVQTSPVQEVAPTPASRIPEAPASTPAAAPDGAQEPAKEAGPAPTTPDGQAPAETAPEQAVESDASSEPAGTEPVQDEAPLSAARPSQRQPADATRPARKTAPRPRSRATAATRPSGYQTPEQVSVYLTPEAKKKARDVARAEKIDYARLAMDAIDHALEQDVLSPLVKARLEVTRPKGSRFPTRVNLRSKSEPGARRVLWPVQLRPAEIEVLNELVTETGAEHLSTLVSVAVEAYLLDDDPETRG</sequence>
<gene>
    <name evidence="2" type="ORF">J2S55_009652</name>
</gene>
<evidence type="ECO:0000256" key="1">
    <source>
        <dbReference type="SAM" id="MobiDB-lite"/>
    </source>
</evidence>
<comment type="caution">
    <text evidence="2">The sequence shown here is derived from an EMBL/GenBank/DDBJ whole genome shotgun (WGS) entry which is preliminary data.</text>
</comment>
<dbReference type="RefSeq" id="WP_306876166.1">
    <property type="nucleotide sequence ID" value="NZ_JAUSRB010000003.1"/>
</dbReference>
<keyword evidence="3" id="KW-1185">Reference proteome</keyword>
<accession>A0ABT9RLZ4</accession>